<dbReference type="InterPro" id="IPR004045">
    <property type="entry name" value="Glutathione_S-Trfase_N"/>
</dbReference>
<protein>
    <recommendedName>
        <fullName evidence="7">Glutathione transferase</fullName>
    </recommendedName>
</protein>
<dbReference type="Gene3D" id="1.20.1050.10">
    <property type="match status" value="1"/>
</dbReference>
<feature type="domain" description="GST N-terminal" evidence="4">
    <location>
        <begin position="171"/>
        <end position="248"/>
    </location>
</feature>
<dbReference type="SUPFAM" id="SSF52833">
    <property type="entry name" value="Thioredoxin-like"/>
    <property type="match status" value="1"/>
</dbReference>
<dbReference type="EMBL" id="HBJA01142053">
    <property type="protein sequence ID" value="CAE0837540.1"/>
    <property type="molecule type" value="Transcribed_RNA"/>
</dbReference>
<gene>
    <name evidence="6" type="ORF">EGYM00163_LOCUS48912</name>
</gene>
<dbReference type="PROSITE" id="PS50405">
    <property type="entry name" value="GST_CTER"/>
    <property type="match status" value="1"/>
</dbReference>
<reference evidence="6" key="1">
    <citation type="submission" date="2021-01" db="EMBL/GenBank/DDBJ databases">
        <authorList>
            <person name="Corre E."/>
            <person name="Pelletier E."/>
            <person name="Niang G."/>
            <person name="Scheremetjew M."/>
            <person name="Finn R."/>
            <person name="Kale V."/>
            <person name="Holt S."/>
            <person name="Cochrane G."/>
            <person name="Meng A."/>
            <person name="Brown T."/>
            <person name="Cohen L."/>
        </authorList>
    </citation>
    <scope>NUCLEOTIDE SEQUENCE</scope>
    <source>
        <strain evidence="6">CCMP1594</strain>
    </source>
</reference>
<evidence type="ECO:0000256" key="1">
    <source>
        <dbReference type="ARBA" id="ARBA00007409"/>
    </source>
</evidence>
<dbReference type="Pfam" id="PF00043">
    <property type="entry name" value="GST_C"/>
    <property type="match status" value="1"/>
</dbReference>
<dbReference type="InterPro" id="IPR036282">
    <property type="entry name" value="Glutathione-S-Trfase_C_sf"/>
</dbReference>
<evidence type="ECO:0000313" key="6">
    <source>
        <dbReference type="EMBL" id="CAE0837540.1"/>
    </source>
</evidence>
<dbReference type="SUPFAM" id="SSF47616">
    <property type="entry name" value="GST C-terminal domain-like"/>
    <property type="match status" value="1"/>
</dbReference>
<dbReference type="PANTHER" id="PTHR44051">
    <property type="entry name" value="GLUTATHIONE S-TRANSFERASE-RELATED"/>
    <property type="match status" value="1"/>
</dbReference>
<keyword evidence="3" id="KW-0472">Membrane</keyword>
<organism evidence="6">
    <name type="scientific">Eutreptiella gymnastica</name>
    <dbReference type="NCBI Taxonomy" id="73025"/>
    <lineage>
        <taxon>Eukaryota</taxon>
        <taxon>Discoba</taxon>
        <taxon>Euglenozoa</taxon>
        <taxon>Euglenida</taxon>
        <taxon>Spirocuta</taxon>
        <taxon>Euglenophyceae</taxon>
        <taxon>Eutreptiales</taxon>
        <taxon>Eutreptiaceae</taxon>
        <taxon>Eutreptiella</taxon>
    </lineage>
</organism>
<evidence type="ECO:0000259" key="4">
    <source>
        <dbReference type="PROSITE" id="PS50404"/>
    </source>
</evidence>
<dbReference type="InterPro" id="IPR010987">
    <property type="entry name" value="Glutathione-S-Trfase_C-like"/>
</dbReference>
<proteinExistence type="inferred from homology"/>
<dbReference type="PANTHER" id="PTHR44051:SF8">
    <property type="entry name" value="GLUTATHIONE S-TRANSFERASE GSTA"/>
    <property type="match status" value="1"/>
</dbReference>
<dbReference type="InterPro" id="IPR036249">
    <property type="entry name" value="Thioredoxin-like_sf"/>
</dbReference>
<dbReference type="SFLD" id="SFLDS00019">
    <property type="entry name" value="Glutathione_Transferase_(cytos"/>
    <property type="match status" value="1"/>
</dbReference>
<evidence type="ECO:0008006" key="7">
    <source>
        <dbReference type="Google" id="ProtNLM"/>
    </source>
</evidence>
<evidence type="ECO:0000256" key="2">
    <source>
        <dbReference type="RuleBase" id="RU003494"/>
    </source>
</evidence>
<keyword evidence="3" id="KW-0812">Transmembrane</keyword>
<sequence length="382" mass="40637">MVFISSPRGDHCLRMGCSPCPHNVALCSQSAMLGVAVGATLGIIVAMLGTTGVPTTDLATVSPVTSRGALRVGSYASGQYPRPFLRSPQDAVLPPLHAVEDERADMESLAQGEQPPVDSVSRISRVASPFVAAGLVLVALCAFVAGRLLGRPPHHSDSRVALLSTTGESTGPSLEIFGSRGSRSPLINWYLYEIGVDFNDVDIASVDRSGPAYPHPFGKIPACRDGPLAVFESGAILMYIADKYGGLDTPEKRAAAGSWVVWANATLDPICFIENDRGQVLDTQLRKQPPAIDTLNAILGSQPWVLGDEFSVADVAVASYLLYVLLFFPDVSVAKWPHVAKYMETCALRPAYARAFGDDVAQVLAQRSRAGPAPKKKFGGLF</sequence>
<feature type="transmembrane region" description="Helical" evidence="3">
    <location>
        <begin position="31"/>
        <end position="53"/>
    </location>
</feature>
<dbReference type="CDD" id="cd03046">
    <property type="entry name" value="GST_N_GTT1_like"/>
    <property type="match status" value="1"/>
</dbReference>
<name>A0A7S4LLV6_9EUGL</name>
<dbReference type="Gene3D" id="3.40.30.10">
    <property type="entry name" value="Glutaredoxin"/>
    <property type="match status" value="1"/>
</dbReference>
<feature type="transmembrane region" description="Helical" evidence="3">
    <location>
        <begin position="126"/>
        <end position="149"/>
    </location>
</feature>
<evidence type="ECO:0000256" key="3">
    <source>
        <dbReference type="SAM" id="Phobius"/>
    </source>
</evidence>
<comment type="similarity">
    <text evidence="1 2">Belongs to the GST superfamily.</text>
</comment>
<dbReference type="InterPro" id="IPR040079">
    <property type="entry name" value="Glutathione_S-Trfase"/>
</dbReference>
<feature type="domain" description="GST C-terminal" evidence="5">
    <location>
        <begin position="249"/>
        <end position="378"/>
    </location>
</feature>
<keyword evidence="3" id="KW-1133">Transmembrane helix</keyword>
<dbReference type="PROSITE" id="PS50404">
    <property type="entry name" value="GST_NTER"/>
    <property type="match status" value="1"/>
</dbReference>
<dbReference type="InterPro" id="IPR004046">
    <property type="entry name" value="GST_C"/>
</dbReference>
<dbReference type="AlphaFoldDB" id="A0A7S4LLV6"/>
<dbReference type="CDD" id="cd00299">
    <property type="entry name" value="GST_C_family"/>
    <property type="match status" value="1"/>
</dbReference>
<evidence type="ECO:0000259" key="5">
    <source>
        <dbReference type="PROSITE" id="PS50405"/>
    </source>
</evidence>
<dbReference type="Pfam" id="PF02798">
    <property type="entry name" value="GST_N"/>
    <property type="match status" value="1"/>
</dbReference>
<accession>A0A7S4LLV6</accession>